<reference evidence="3" key="1">
    <citation type="submission" date="2020-05" db="EMBL/GenBank/DDBJ databases">
        <authorList>
            <person name="Chiriac C."/>
            <person name="Salcher M."/>
            <person name="Ghai R."/>
            <person name="Kavagutti S V."/>
        </authorList>
    </citation>
    <scope>NUCLEOTIDE SEQUENCE</scope>
</reference>
<sequence length="193" mass="20657">MSAGEHRVQAPGGSQGPIVPTAAAPRPIDPGVRVGHVHLRTADIDRVKTFYVEILGFDVVSEARGVPGWGTTGDILFLSAGGYHHHLGFNTWRSAGGGPQPDGAAGLHHVALVYPTRAGLADAVRRLQGADWPLRQWTDHGTHEAVYVSDPDGNDVELMWDRPFDAWPLDAAGHLDGAFGPDIDLDDLLRELG</sequence>
<dbReference type="PROSITE" id="PS51819">
    <property type="entry name" value="VOC"/>
    <property type="match status" value="1"/>
</dbReference>
<evidence type="ECO:0000313" key="3">
    <source>
        <dbReference type="EMBL" id="CAB4916958.1"/>
    </source>
</evidence>
<dbReference type="InterPro" id="IPR037523">
    <property type="entry name" value="VOC_core"/>
</dbReference>
<proteinExistence type="predicted"/>
<dbReference type="Pfam" id="PF00903">
    <property type="entry name" value="Glyoxalase"/>
    <property type="match status" value="1"/>
</dbReference>
<organism evidence="3">
    <name type="scientific">freshwater metagenome</name>
    <dbReference type="NCBI Taxonomy" id="449393"/>
    <lineage>
        <taxon>unclassified sequences</taxon>
        <taxon>metagenomes</taxon>
        <taxon>ecological metagenomes</taxon>
    </lineage>
</organism>
<dbReference type="SUPFAM" id="SSF54593">
    <property type="entry name" value="Glyoxalase/Bleomycin resistance protein/Dihydroxybiphenyl dioxygenase"/>
    <property type="match status" value="1"/>
</dbReference>
<accession>A0A6J7HCM6</accession>
<dbReference type="Gene3D" id="3.10.180.10">
    <property type="entry name" value="2,3-Dihydroxybiphenyl 1,2-Dioxygenase, domain 1"/>
    <property type="match status" value="1"/>
</dbReference>
<evidence type="ECO:0000259" key="2">
    <source>
        <dbReference type="PROSITE" id="PS51819"/>
    </source>
</evidence>
<dbReference type="InterPro" id="IPR004360">
    <property type="entry name" value="Glyas_Fos-R_dOase_dom"/>
</dbReference>
<dbReference type="InterPro" id="IPR029068">
    <property type="entry name" value="Glyas_Bleomycin-R_OHBP_Dase"/>
</dbReference>
<evidence type="ECO:0000256" key="1">
    <source>
        <dbReference type="SAM" id="MobiDB-lite"/>
    </source>
</evidence>
<protein>
    <submittedName>
        <fullName evidence="3">Unannotated protein</fullName>
    </submittedName>
</protein>
<dbReference type="PANTHER" id="PTHR43279:SF1">
    <property type="entry name" value="CATECHOL-2,3-DIOXYGENASE"/>
    <property type="match status" value="1"/>
</dbReference>
<dbReference type="AlphaFoldDB" id="A0A6J7HCM6"/>
<dbReference type="EMBL" id="CAFBMK010000086">
    <property type="protein sequence ID" value="CAB4916958.1"/>
    <property type="molecule type" value="Genomic_DNA"/>
</dbReference>
<feature type="domain" description="VOC" evidence="2">
    <location>
        <begin position="33"/>
        <end position="161"/>
    </location>
</feature>
<dbReference type="PANTHER" id="PTHR43279">
    <property type="entry name" value="CATECHOL-2,3-DIOXYGENASE"/>
    <property type="match status" value="1"/>
</dbReference>
<gene>
    <name evidence="3" type="ORF">UFOPK3564_01620</name>
</gene>
<feature type="region of interest" description="Disordered" evidence="1">
    <location>
        <begin position="1"/>
        <end position="27"/>
    </location>
</feature>
<name>A0A6J7HCM6_9ZZZZ</name>